<keyword evidence="1 3" id="KW-0378">Hydrolase</keyword>
<dbReference type="Gene3D" id="3.40.50.1820">
    <property type="entry name" value="alpha/beta hydrolase"/>
    <property type="match status" value="1"/>
</dbReference>
<name>A0A8H7CUP9_9AGAR</name>
<protein>
    <submittedName>
        <fullName evidence="3">Alpha beta hydrolase fold protein</fullName>
    </submittedName>
</protein>
<evidence type="ECO:0000313" key="3">
    <source>
        <dbReference type="EMBL" id="KAF7348088.1"/>
    </source>
</evidence>
<dbReference type="Pfam" id="PF07859">
    <property type="entry name" value="Abhydrolase_3"/>
    <property type="match status" value="1"/>
</dbReference>
<accession>A0A8H7CUP9</accession>
<dbReference type="EMBL" id="JACAZH010000017">
    <property type="protein sequence ID" value="KAF7348088.1"/>
    <property type="molecule type" value="Genomic_DNA"/>
</dbReference>
<keyword evidence="4" id="KW-1185">Reference proteome</keyword>
<reference evidence="3" key="1">
    <citation type="submission" date="2020-05" db="EMBL/GenBank/DDBJ databases">
        <title>Mycena genomes resolve the evolution of fungal bioluminescence.</title>
        <authorList>
            <person name="Tsai I.J."/>
        </authorList>
    </citation>
    <scope>NUCLEOTIDE SEQUENCE</scope>
    <source>
        <strain evidence="3">160909Yilan</strain>
    </source>
</reference>
<dbReference type="Proteomes" id="UP000623467">
    <property type="component" value="Unassembled WGS sequence"/>
</dbReference>
<gene>
    <name evidence="3" type="ORF">MSAN_01761400</name>
</gene>
<evidence type="ECO:0000256" key="1">
    <source>
        <dbReference type="ARBA" id="ARBA00022801"/>
    </source>
</evidence>
<dbReference type="InterPro" id="IPR013094">
    <property type="entry name" value="AB_hydrolase_3"/>
</dbReference>
<feature type="domain" description="Alpha/beta hydrolase fold-3" evidence="2">
    <location>
        <begin position="86"/>
        <end position="281"/>
    </location>
</feature>
<dbReference type="InterPro" id="IPR050300">
    <property type="entry name" value="GDXG_lipolytic_enzyme"/>
</dbReference>
<dbReference type="OrthoDB" id="408631at2759"/>
<organism evidence="3 4">
    <name type="scientific">Mycena sanguinolenta</name>
    <dbReference type="NCBI Taxonomy" id="230812"/>
    <lineage>
        <taxon>Eukaryota</taxon>
        <taxon>Fungi</taxon>
        <taxon>Dikarya</taxon>
        <taxon>Basidiomycota</taxon>
        <taxon>Agaricomycotina</taxon>
        <taxon>Agaricomycetes</taxon>
        <taxon>Agaricomycetidae</taxon>
        <taxon>Agaricales</taxon>
        <taxon>Marasmiineae</taxon>
        <taxon>Mycenaceae</taxon>
        <taxon>Mycena</taxon>
    </lineage>
</organism>
<dbReference type="SUPFAM" id="SSF53474">
    <property type="entry name" value="alpha/beta-Hydrolases"/>
    <property type="match status" value="1"/>
</dbReference>
<dbReference type="AlphaFoldDB" id="A0A8H7CUP9"/>
<comment type="caution">
    <text evidence="3">The sequence shown here is derived from an EMBL/GenBank/DDBJ whole genome shotgun (WGS) entry which is preliminary data.</text>
</comment>
<evidence type="ECO:0000259" key="2">
    <source>
        <dbReference type="Pfam" id="PF07859"/>
    </source>
</evidence>
<evidence type="ECO:0000313" key="4">
    <source>
        <dbReference type="Proteomes" id="UP000623467"/>
    </source>
</evidence>
<dbReference type="PANTHER" id="PTHR48081">
    <property type="entry name" value="AB HYDROLASE SUPERFAMILY PROTEIN C4A8.06C"/>
    <property type="match status" value="1"/>
</dbReference>
<dbReference type="GO" id="GO:0016787">
    <property type="term" value="F:hydrolase activity"/>
    <property type="evidence" value="ECO:0007669"/>
    <property type="project" value="UniProtKB-KW"/>
</dbReference>
<dbReference type="InterPro" id="IPR029058">
    <property type="entry name" value="AB_hydrolase_fold"/>
</dbReference>
<proteinExistence type="predicted"/>
<sequence>MNSDGQLPDRVPALPVFKRMKYILIAFVLQNIVGKAFHFYLDWKYYLSPPKIRPDIVKTYPCRPRLPIRVFFPRSSKPTSKLPVLFTIHGGGFVVGQSTDNESWNRTFADTHNMIVVALNYAKAPGSPFPGPVYDIEALFVSVLADPAIPIDTTLVALAGWSAGGNLTLAASQLDTVRARLRAIVPLYPVLDLGLDGVTRARLRQYKPSLGGYRARPTDMLLTASAFFDWCYKPVGHELRDPLLSPLYACRDSLPKHIFVIACELDFLAHEAWRFASKLAGRVEPAMDEPVGRINPAGKGELIMDDDRFYFEAKTADENYRWLLVPDAVHGFDEPRISELSRDTEMEEDLGIKREKVIAMIGEWLLAGPLKA</sequence>
<dbReference type="PANTHER" id="PTHR48081:SF8">
    <property type="entry name" value="ALPHA_BETA HYDROLASE FOLD-3 DOMAIN-CONTAINING PROTEIN-RELATED"/>
    <property type="match status" value="1"/>
</dbReference>